<accession>A0A6G1IT91</accession>
<dbReference type="InterPro" id="IPR051694">
    <property type="entry name" value="Immunoregulatory_rcpt-like"/>
</dbReference>
<sequence>MYSLIGFAGVFALVSRTVAADCYFPNGDVVASDTACNPNALVSACCYDGQACLSNGLCVSDPHNETLARFHRGTCTDKAWKSGNCPRECLDIDNDGVPVYSCNTTGTDSYCCYDNCECNNFGFETFSFSDTDVYTVTIIGESFTQTHTSSSLTATSSTSASTTTSGASASTTNTTNVAATGTGTSSPSSTVSTSDSSSSKSTAIGAGIGGGVGAALLIGAASFFWRRKKRSNDAQDTMYAGSAGKPAEMYSPRAEYYPPLEKYSQYADSSVFSGQSGQQVAEMSSEQTAPVELPISSRGAPSPKVGV</sequence>
<proteinExistence type="predicted"/>
<evidence type="ECO:0000256" key="5">
    <source>
        <dbReference type="SAM" id="MobiDB-lite"/>
    </source>
</evidence>
<evidence type="ECO:0000313" key="8">
    <source>
        <dbReference type="EMBL" id="KAF2681318.1"/>
    </source>
</evidence>
<keyword evidence="2 6" id="KW-0812">Transmembrane</keyword>
<feature type="region of interest" description="Disordered" evidence="5">
    <location>
        <begin position="150"/>
        <end position="200"/>
    </location>
</feature>
<dbReference type="Proteomes" id="UP000799291">
    <property type="component" value="Unassembled WGS sequence"/>
</dbReference>
<gene>
    <name evidence="8" type="ORF">K458DRAFT_343980</name>
</gene>
<evidence type="ECO:0000256" key="1">
    <source>
        <dbReference type="ARBA" id="ARBA00004167"/>
    </source>
</evidence>
<organism evidence="8 9">
    <name type="scientific">Lentithecium fluviatile CBS 122367</name>
    <dbReference type="NCBI Taxonomy" id="1168545"/>
    <lineage>
        <taxon>Eukaryota</taxon>
        <taxon>Fungi</taxon>
        <taxon>Dikarya</taxon>
        <taxon>Ascomycota</taxon>
        <taxon>Pezizomycotina</taxon>
        <taxon>Dothideomycetes</taxon>
        <taxon>Pleosporomycetidae</taxon>
        <taxon>Pleosporales</taxon>
        <taxon>Massarineae</taxon>
        <taxon>Lentitheciaceae</taxon>
        <taxon>Lentithecium</taxon>
    </lineage>
</organism>
<dbReference type="OrthoDB" id="5215637at2759"/>
<dbReference type="GO" id="GO:0071944">
    <property type="term" value="C:cell periphery"/>
    <property type="evidence" value="ECO:0007669"/>
    <property type="project" value="UniProtKB-ARBA"/>
</dbReference>
<dbReference type="GO" id="GO:0016020">
    <property type="term" value="C:membrane"/>
    <property type="evidence" value="ECO:0007669"/>
    <property type="project" value="UniProtKB-SubCell"/>
</dbReference>
<dbReference type="PANTHER" id="PTHR15549">
    <property type="entry name" value="PAIRED IMMUNOGLOBULIN-LIKE TYPE 2 RECEPTOR"/>
    <property type="match status" value="1"/>
</dbReference>
<feature type="region of interest" description="Disordered" evidence="5">
    <location>
        <begin position="274"/>
        <end position="307"/>
    </location>
</feature>
<comment type="subcellular location">
    <subcellularLocation>
        <location evidence="1">Membrane</location>
        <topology evidence="1">Single-pass membrane protein</topology>
    </subcellularLocation>
</comment>
<reference evidence="8" key="1">
    <citation type="journal article" date="2020" name="Stud. Mycol.">
        <title>101 Dothideomycetes genomes: a test case for predicting lifestyles and emergence of pathogens.</title>
        <authorList>
            <person name="Haridas S."/>
            <person name="Albert R."/>
            <person name="Binder M."/>
            <person name="Bloem J."/>
            <person name="Labutti K."/>
            <person name="Salamov A."/>
            <person name="Andreopoulos B."/>
            <person name="Baker S."/>
            <person name="Barry K."/>
            <person name="Bills G."/>
            <person name="Bluhm B."/>
            <person name="Cannon C."/>
            <person name="Castanera R."/>
            <person name="Culley D."/>
            <person name="Daum C."/>
            <person name="Ezra D."/>
            <person name="Gonzalez J."/>
            <person name="Henrissat B."/>
            <person name="Kuo A."/>
            <person name="Liang C."/>
            <person name="Lipzen A."/>
            <person name="Lutzoni F."/>
            <person name="Magnuson J."/>
            <person name="Mondo S."/>
            <person name="Nolan M."/>
            <person name="Ohm R."/>
            <person name="Pangilinan J."/>
            <person name="Park H.-J."/>
            <person name="Ramirez L."/>
            <person name="Alfaro M."/>
            <person name="Sun H."/>
            <person name="Tritt A."/>
            <person name="Yoshinaga Y."/>
            <person name="Zwiers L.-H."/>
            <person name="Turgeon B."/>
            <person name="Goodwin S."/>
            <person name="Spatafora J."/>
            <person name="Crous P."/>
            <person name="Grigoriev I."/>
        </authorList>
    </citation>
    <scope>NUCLEOTIDE SEQUENCE</scope>
    <source>
        <strain evidence="8">CBS 122367</strain>
    </source>
</reference>
<dbReference type="AlphaFoldDB" id="A0A6G1IT91"/>
<evidence type="ECO:0000256" key="3">
    <source>
        <dbReference type="ARBA" id="ARBA00022989"/>
    </source>
</evidence>
<evidence type="ECO:0000313" key="9">
    <source>
        <dbReference type="Proteomes" id="UP000799291"/>
    </source>
</evidence>
<name>A0A6G1IT91_9PLEO</name>
<keyword evidence="4 6" id="KW-0472">Membrane</keyword>
<feature type="signal peptide" evidence="7">
    <location>
        <begin position="1"/>
        <end position="19"/>
    </location>
</feature>
<evidence type="ECO:0008006" key="10">
    <source>
        <dbReference type="Google" id="ProtNLM"/>
    </source>
</evidence>
<evidence type="ECO:0000256" key="4">
    <source>
        <dbReference type="ARBA" id="ARBA00023136"/>
    </source>
</evidence>
<protein>
    <recommendedName>
        <fullName evidence="10">Mid2 domain-containing protein</fullName>
    </recommendedName>
</protein>
<keyword evidence="7" id="KW-0732">Signal</keyword>
<evidence type="ECO:0000256" key="7">
    <source>
        <dbReference type="SAM" id="SignalP"/>
    </source>
</evidence>
<feature type="chain" id="PRO_5026349436" description="Mid2 domain-containing protein" evidence="7">
    <location>
        <begin position="20"/>
        <end position="307"/>
    </location>
</feature>
<evidence type="ECO:0000256" key="6">
    <source>
        <dbReference type="SAM" id="Phobius"/>
    </source>
</evidence>
<keyword evidence="9" id="KW-1185">Reference proteome</keyword>
<dbReference type="EMBL" id="MU005592">
    <property type="protein sequence ID" value="KAF2681318.1"/>
    <property type="molecule type" value="Genomic_DNA"/>
</dbReference>
<evidence type="ECO:0000256" key="2">
    <source>
        <dbReference type="ARBA" id="ARBA00022692"/>
    </source>
</evidence>
<feature type="transmembrane region" description="Helical" evidence="6">
    <location>
        <begin position="203"/>
        <end position="225"/>
    </location>
</feature>
<keyword evidence="3 6" id="KW-1133">Transmembrane helix</keyword>